<sequence>MPRVCRPSVPGITACARTGLVIAGQTRRTSWSGVRAGERVVAAPVPARLFTLSVPGVPASVAVTRRDLRVWLVGNGVADGLLDDVVLCASEAVTNAIQHGYRDDTGGVVAVSVRVVDTAVVLTVTDDGEWLPAQGGIGVDHGWGLPLIRSLCQTVDLAHAQGRTVLTARLGHR</sequence>
<reference evidence="4" key="1">
    <citation type="submission" date="2016-10" db="EMBL/GenBank/DDBJ databases">
        <authorList>
            <person name="Varghese N."/>
            <person name="Submissions S."/>
        </authorList>
    </citation>
    <scope>NUCLEOTIDE SEQUENCE [LARGE SCALE GENOMIC DNA]</scope>
    <source>
        <strain evidence="4">DSM 44260</strain>
    </source>
</reference>
<dbReference type="GO" id="GO:0004674">
    <property type="term" value="F:protein serine/threonine kinase activity"/>
    <property type="evidence" value="ECO:0007669"/>
    <property type="project" value="UniProtKB-KW"/>
</dbReference>
<dbReference type="PANTHER" id="PTHR35526:SF3">
    <property type="entry name" value="ANTI-SIGMA-F FACTOR RSBW"/>
    <property type="match status" value="1"/>
</dbReference>
<dbReference type="PANTHER" id="PTHR35526">
    <property type="entry name" value="ANTI-SIGMA-F FACTOR RSBW-RELATED"/>
    <property type="match status" value="1"/>
</dbReference>
<dbReference type="InterPro" id="IPR036890">
    <property type="entry name" value="HATPase_C_sf"/>
</dbReference>
<dbReference type="AlphaFoldDB" id="A0A1H9XP28"/>
<feature type="domain" description="Histidine kinase/HSP90-like ATPase" evidence="2">
    <location>
        <begin position="58"/>
        <end position="169"/>
    </location>
</feature>
<dbReference type="InterPro" id="IPR003594">
    <property type="entry name" value="HATPase_dom"/>
</dbReference>
<dbReference type="Pfam" id="PF13581">
    <property type="entry name" value="HATPase_c_2"/>
    <property type="match status" value="1"/>
</dbReference>
<dbReference type="InterPro" id="IPR050267">
    <property type="entry name" value="Anti-sigma-factor_SerPK"/>
</dbReference>
<evidence type="ECO:0000259" key="2">
    <source>
        <dbReference type="Pfam" id="PF13581"/>
    </source>
</evidence>
<proteinExistence type="predicted"/>
<evidence type="ECO:0000313" key="3">
    <source>
        <dbReference type="EMBL" id="SES47914.1"/>
    </source>
</evidence>
<gene>
    <name evidence="3" type="ORF">SAMN04487818_11836</name>
</gene>
<keyword evidence="1" id="KW-0723">Serine/threonine-protein kinase</keyword>
<evidence type="ECO:0000313" key="4">
    <source>
        <dbReference type="Proteomes" id="UP000199051"/>
    </source>
</evidence>
<dbReference type="STRING" id="155974.SAMN04487818_11836"/>
<organism evidence="3 4">
    <name type="scientific">Actinokineospora terrae</name>
    <dbReference type="NCBI Taxonomy" id="155974"/>
    <lineage>
        <taxon>Bacteria</taxon>
        <taxon>Bacillati</taxon>
        <taxon>Actinomycetota</taxon>
        <taxon>Actinomycetes</taxon>
        <taxon>Pseudonocardiales</taxon>
        <taxon>Pseudonocardiaceae</taxon>
        <taxon>Actinokineospora</taxon>
    </lineage>
</organism>
<dbReference type="CDD" id="cd16936">
    <property type="entry name" value="HATPase_RsbW-like"/>
    <property type="match status" value="1"/>
</dbReference>
<protein>
    <submittedName>
        <fullName evidence="3">Anti-sigma regulatory factor (Ser/Thr protein kinase)</fullName>
    </submittedName>
</protein>
<dbReference type="EMBL" id="FOGI01000018">
    <property type="protein sequence ID" value="SES47914.1"/>
    <property type="molecule type" value="Genomic_DNA"/>
</dbReference>
<keyword evidence="4" id="KW-1185">Reference proteome</keyword>
<accession>A0A1H9XP28</accession>
<dbReference type="Gene3D" id="3.30.565.10">
    <property type="entry name" value="Histidine kinase-like ATPase, C-terminal domain"/>
    <property type="match status" value="1"/>
</dbReference>
<dbReference type="Proteomes" id="UP000199051">
    <property type="component" value="Unassembled WGS sequence"/>
</dbReference>
<name>A0A1H9XP28_9PSEU</name>
<keyword evidence="3" id="KW-0418">Kinase</keyword>
<dbReference type="SUPFAM" id="SSF55874">
    <property type="entry name" value="ATPase domain of HSP90 chaperone/DNA topoisomerase II/histidine kinase"/>
    <property type="match status" value="1"/>
</dbReference>
<evidence type="ECO:0000256" key="1">
    <source>
        <dbReference type="ARBA" id="ARBA00022527"/>
    </source>
</evidence>
<keyword evidence="3" id="KW-0808">Transferase</keyword>